<evidence type="ECO:0000313" key="1">
    <source>
        <dbReference type="EMBL" id="GAH01082.1"/>
    </source>
</evidence>
<dbReference type="Pfam" id="PF09720">
    <property type="entry name" value="Unstab_antitox"/>
    <property type="match status" value="1"/>
</dbReference>
<proteinExistence type="predicted"/>
<evidence type="ECO:0008006" key="2">
    <source>
        <dbReference type="Google" id="ProtNLM"/>
    </source>
</evidence>
<organism evidence="1">
    <name type="scientific">marine sediment metagenome</name>
    <dbReference type="NCBI Taxonomy" id="412755"/>
    <lineage>
        <taxon>unclassified sequences</taxon>
        <taxon>metagenomes</taxon>
        <taxon>ecological metagenomes</taxon>
    </lineage>
</organism>
<protein>
    <recommendedName>
        <fullName evidence="2">Addiction module protein</fullName>
    </recommendedName>
</protein>
<comment type="caution">
    <text evidence="1">The sequence shown here is derived from an EMBL/GenBank/DDBJ whole genome shotgun (WGS) entry which is preliminary data.</text>
</comment>
<dbReference type="AlphaFoldDB" id="X1C1D9"/>
<name>X1C1D9_9ZZZZ</name>
<accession>X1C1D9</accession>
<dbReference type="InterPro" id="IPR013406">
    <property type="entry name" value="CHP02574_addiction_mod"/>
</dbReference>
<sequence length="32" mass="3826">MEKLITSLNLPIDKDIDRLWAEEAERRISQIE</sequence>
<dbReference type="EMBL" id="BART01028101">
    <property type="protein sequence ID" value="GAH01082.1"/>
    <property type="molecule type" value="Genomic_DNA"/>
</dbReference>
<gene>
    <name evidence="1" type="ORF">S01H4_49633</name>
</gene>
<feature type="non-terminal residue" evidence="1">
    <location>
        <position position="32"/>
    </location>
</feature>
<reference evidence="1" key="1">
    <citation type="journal article" date="2014" name="Front. Microbiol.">
        <title>High frequency of phylogenetically diverse reductive dehalogenase-homologous genes in deep subseafloor sedimentary metagenomes.</title>
        <authorList>
            <person name="Kawai M."/>
            <person name="Futagami T."/>
            <person name="Toyoda A."/>
            <person name="Takaki Y."/>
            <person name="Nishi S."/>
            <person name="Hori S."/>
            <person name="Arai W."/>
            <person name="Tsubouchi T."/>
            <person name="Morono Y."/>
            <person name="Uchiyama I."/>
            <person name="Ito T."/>
            <person name="Fujiyama A."/>
            <person name="Inagaki F."/>
            <person name="Takami H."/>
        </authorList>
    </citation>
    <scope>NUCLEOTIDE SEQUENCE</scope>
    <source>
        <strain evidence="1">Expedition CK06-06</strain>
    </source>
</reference>